<comment type="pathway">
    <text evidence="1">Cofactor biosynthesis; tetrahydrofolate biosynthesis; 2-amino-4-hydroxy-6-hydroxymethyl-7,8-dihydropteridine diphosphate from 7,8-dihydroneopterin triphosphate: step 4/4.</text>
</comment>
<dbReference type="InterPro" id="IPR035907">
    <property type="entry name" value="Hppk_sf"/>
</dbReference>
<dbReference type="UniPathway" id="UPA00077">
    <property type="reaction ID" value="UER00155"/>
</dbReference>
<dbReference type="PROSITE" id="PS00794">
    <property type="entry name" value="HPPK"/>
    <property type="match status" value="1"/>
</dbReference>
<dbReference type="CDD" id="cd00483">
    <property type="entry name" value="HPPK"/>
    <property type="match status" value="1"/>
</dbReference>
<evidence type="ECO:0000256" key="12">
    <source>
        <dbReference type="ARBA" id="ARBA00033413"/>
    </source>
</evidence>
<name>A0A1N6E5Z7_9BACT</name>
<evidence type="ECO:0000256" key="2">
    <source>
        <dbReference type="ARBA" id="ARBA00005810"/>
    </source>
</evidence>
<evidence type="ECO:0000256" key="6">
    <source>
        <dbReference type="ARBA" id="ARBA00022741"/>
    </source>
</evidence>
<keyword evidence="7 14" id="KW-0418">Kinase</keyword>
<dbReference type="AlphaFoldDB" id="A0A1N6E5Z7"/>
<evidence type="ECO:0000313" key="15">
    <source>
        <dbReference type="Proteomes" id="UP000184694"/>
    </source>
</evidence>
<dbReference type="SUPFAM" id="SSF55083">
    <property type="entry name" value="6-hydroxymethyl-7,8-dihydropterin pyrophosphokinase, HPPK"/>
    <property type="match status" value="1"/>
</dbReference>
<evidence type="ECO:0000256" key="4">
    <source>
        <dbReference type="ARBA" id="ARBA00016218"/>
    </source>
</evidence>
<gene>
    <name evidence="14" type="ORF">SAMN02745161_0736</name>
</gene>
<dbReference type="GO" id="GO:0016301">
    <property type="term" value="F:kinase activity"/>
    <property type="evidence" value="ECO:0007669"/>
    <property type="project" value="UniProtKB-KW"/>
</dbReference>
<comment type="similarity">
    <text evidence="2">Belongs to the HPPK family.</text>
</comment>
<evidence type="ECO:0000256" key="9">
    <source>
        <dbReference type="ARBA" id="ARBA00022909"/>
    </source>
</evidence>
<organism evidence="14 15">
    <name type="scientific">Halodesulfovibrio marinisediminis DSM 17456</name>
    <dbReference type="NCBI Taxonomy" id="1121457"/>
    <lineage>
        <taxon>Bacteria</taxon>
        <taxon>Pseudomonadati</taxon>
        <taxon>Thermodesulfobacteriota</taxon>
        <taxon>Desulfovibrionia</taxon>
        <taxon>Desulfovibrionales</taxon>
        <taxon>Desulfovibrionaceae</taxon>
        <taxon>Halodesulfovibrio</taxon>
    </lineage>
</organism>
<keyword evidence="15" id="KW-1185">Reference proteome</keyword>
<dbReference type="EMBL" id="FSRG01000003">
    <property type="protein sequence ID" value="SIN78452.1"/>
    <property type="molecule type" value="Genomic_DNA"/>
</dbReference>
<comment type="function">
    <text evidence="10">Catalyzes the transfer of pyrophosphate from adenosine triphosphate (ATP) to 6-hydroxymethyl-7,8-dihydropterin, an enzymatic step in folate biosynthesis pathway.</text>
</comment>
<keyword evidence="9" id="KW-0289">Folate biosynthesis</keyword>
<evidence type="ECO:0000256" key="11">
    <source>
        <dbReference type="ARBA" id="ARBA00029766"/>
    </source>
</evidence>
<dbReference type="NCBIfam" id="TIGR01498">
    <property type="entry name" value="folK"/>
    <property type="match status" value="1"/>
</dbReference>
<evidence type="ECO:0000256" key="3">
    <source>
        <dbReference type="ARBA" id="ARBA00013253"/>
    </source>
</evidence>
<dbReference type="GO" id="GO:0046656">
    <property type="term" value="P:folic acid biosynthetic process"/>
    <property type="evidence" value="ECO:0007669"/>
    <property type="project" value="UniProtKB-KW"/>
</dbReference>
<keyword evidence="6" id="KW-0547">Nucleotide-binding</keyword>
<evidence type="ECO:0000256" key="1">
    <source>
        <dbReference type="ARBA" id="ARBA00005051"/>
    </source>
</evidence>
<proteinExistence type="inferred from homology"/>
<protein>
    <recommendedName>
        <fullName evidence="4">2-amino-4-hydroxy-6-hydroxymethyldihydropteridine pyrophosphokinase</fullName>
        <ecNumber evidence="3">2.7.6.3</ecNumber>
    </recommendedName>
    <alternativeName>
        <fullName evidence="11">6-hydroxymethyl-7,8-dihydropterin pyrophosphokinase</fullName>
    </alternativeName>
    <alternativeName>
        <fullName evidence="12">7,8-dihydro-6-hydroxymethylpterin-pyrophosphokinase</fullName>
    </alternativeName>
</protein>
<evidence type="ECO:0000256" key="10">
    <source>
        <dbReference type="ARBA" id="ARBA00029409"/>
    </source>
</evidence>
<dbReference type="EC" id="2.7.6.3" evidence="3"/>
<dbReference type="Proteomes" id="UP000184694">
    <property type="component" value="Unassembled WGS sequence"/>
</dbReference>
<evidence type="ECO:0000313" key="14">
    <source>
        <dbReference type="EMBL" id="SIN78452.1"/>
    </source>
</evidence>
<keyword evidence="8" id="KW-0067">ATP-binding</keyword>
<evidence type="ECO:0000256" key="7">
    <source>
        <dbReference type="ARBA" id="ARBA00022777"/>
    </source>
</evidence>
<sequence>MSYSEPVVAFICLGSNMGDTDANLANAIAEIDSLEGVSVLKSSSIFRTEPQDKKDQSWFANQVVSVACSEYVTAHDLLNNLLEIESKLGRVREERFGPRVIDLDVLLFGNEVIESEDLIVPHPRMTERAFVLVPLQEIAPQLQFPDGRGLEEVLSKLEYKVDADQIWQ</sequence>
<dbReference type="Gene3D" id="3.30.70.560">
    <property type="entry name" value="7,8-Dihydro-6-hydroxymethylpterin-pyrophosphokinase HPPK"/>
    <property type="match status" value="1"/>
</dbReference>
<dbReference type="PANTHER" id="PTHR43071:SF1">
    <property type="entry name" value="2-AMINO-4-HYDROXY-6-HYDROXYMETHYLDIHYDROPTERIDINE PYROPHOSPHOKINASE"/>
    <property type="match status" value="1"/>
</dbReference>
<dbReference type="GO" id="GO:0046654">
    <property type="term" value="P:tetrahydrofolate biosynthetic process"/>
    <property type="evidence" value="ECO:0007669"/>
    <property type="project" value="UniProtKB-UniPathway"/>
</dbReference>
<dbReference type="GO" id="GO:0005524">
    <property type="term" value="F:ATP binding"/>
    <property type="evidence" value="ECO:0007669"/>
    <property type="project" value="UniProtKB-KW"/>
</dbReference>
<feature type="domain" description="7,8-dihydro-6-hydroxymethylpterin-pyrophosphokinase" evidence="13">
    <location>
        <begin position="95"/>
        <end position="106"/>
    </location>
</feature>
<evidence type="ECO:0000256" key="5">
    <source>
        <dbReference type="ARBA" id="ARBA00022679"/>
    </source>
</evidence>
<accession>A0A1N6E5Z7</accession>
<dbReference type="InterPro" id="IPR000550">
    <property type="entry name" value="Hppk"/>
</dbReference>
<dbReference type="STRING" id="1121457.SAMN02745161_0736"/>
<reference evidence="15" key="1">
    <citation type="submission" date="2016-11" db="EMBL/GenBank/DDBJ databases">
        <authorList>
            <person name="Varghese N."/>
            <person name="Submissions S."/>
        </authorList>
    </citation>
    <scope>NUCLEOTIDE SEQUENCE [LARGE SCALE GENOMIC DNA]</scope>
    <source>
        <strain evidence="15">DSM 17456</strain>
    </source>
</reference>
<evidence type="ECO:0000259" key="13">
    <source>
        <dbReference type="PROSITE" id="PS00794"/>
    </source>
</evidence>
<evidence type="ECO:0000256" key="8">
    <source>
        <dbReference type="ARBA" id="ARBA00022840"/>
    </source>
</evidence>
<dbReference type="PANTHER" id="PTHR43071">
    <property type="entry name" value="2-AMINO-4-HYDROXY-6-HYDROXYMETHYLDIHYDROPTERIDINE PYROPHOSPHOKINASE"/>
    <property type="match status" value="1"/>
</dbReference>
<dbReference type="GO" id="GO:0003848">
    <property type="term" value="F:2-amino-4-hydroxy-6-hydroxymethyldihydropteridine diphosphokinase activity"/>
    <property type="evidence" value="ECO:0007669"/>
    <property type="project" value="UniProtKB-EC"/>
</dbReference>
<keyword evidence="5" id="KW-0808">Transferase</keyword>
<dbReference type="Pfam" id="PF01288">
    <property type="entry name" value="HPPK"/>
    <property type="match status" value="1"/>
</dbReference>